<proteinExistence type="predicted"/>
<dbReference type="HOGENOM" id="CLU_1482316_0_0_1"/>
<feature type="transmembrane region" description="Helical" evidence="1">
    <location>
        <begin position="26"/>
        <end position="43"/>
    </location>
</feature>
<dbReference type="AlphaFoldDB" id="A0A0B4GMI3"/>
<dbReference type="Proteomes" id="UP000031192">
    <property type="component" value="Unassembled WGS sequence"/>
</dbReference>
<accession>A0A0B4GMI3</accession>
<evidence type="ECO:0000313" key="2">
    <source>
        <dbReference type="EMBL" id="KID80902.1"/>
    </source>
</evidence>
<comment type="caution">
    <text evidence="2">The sequence shown here is derived from an EMBL/GenBank/DDBJ whole genome shotgun (WGS) entry which is preliminary data.</text>
</comment>
<sequence>MYANALLCFFAATAIRQGGEGFQPAGVFTATVAAMLWMLRLFFLEDSFSDMPLNVEDIPVEKMEWFSEQHAQWLSVDRFTVAATMINWMAYGKGHRNKTMATPTVRWTDDYETLVHNGEHVRIHEFQRAAYRVKLKTDEVMGTLFGGQWSTIGPNMDLRSIRDDMAVDILSIPAMSAEPRYY</sequence>
<keyword evidence="1" id="KW-0472">Membrane</keyword>
<dbReference type="EMBL" id="AZNH01000285">
    <property type="protein sequence ID" value="KID80902.1"/>
    <property type="molecule type" value="Genomic_DNA"/>
</dbReference>
<evidence type="ECO:0000256" key="1">
    <source>
        <dbReference type="SAM" id="Phobius"/>
    </source>
</evidence>
<organism evidence="2 3">
    <name type="scientific">Metarhizium guizhouense (strain ARSEF 977)</name>
    <dbReference type="NCBI Taxonomy" id="1276136"/>
    <lineage>
        <taxon>Eukaryota</taxon>
        <taxon>Fungi</taxon>
        <taxon>Dikarya</taxon>
        <taxon>Ascomycota</taxon>
        <taxon>Pezizomycotina</taxon>
        <taxon>Sordariomycetes</taxon>
        <taxon>Hypocreomycetidae</taxon>
        <taxon>Hypocreales</taxon>
        <taxon>Clavicipitaceae</taxon>
        <taxon>Metarhizium</taxon>
    </lineage>
</organism>
<keyword evidence="1" id="KW-1133">Transmembrane helix</keyword>
<protein>
    <submittedName>
        <fullName evidence="2">Uncharacterized protein</fullName>
    </submittedName>
</protein>
<name>A0A0B4GMI3_METGA</name>
<evidence type="ECO:0000313" key="3">
    <source>
        <dbReference type="Proteomes" id="UP000031192"/>
    </source>
</evidence>
<reference evidence="2 3" key="1">
    <citation type="journal article" date="2014" name="Proc. Natl. Acad. Sci. U.S.A.">
        <title>Trajectory and genomic determinants of fungal-pathogen speciation and host adaptation.</title>
        <authorList>
            <person name="Hu X."/>
            <person name="Xiao G."/>
            <person name="Zheng P."/>
            <person name="Shang Y."/>
            <person name="Su Y."/>
            <person name="Zhang X."/>
            <person name="Liu X."/>
            <person name="Zhan S."/>
            <person name="St Leger R.J."/>
            <person name="Wang C."/>
        </authorList>
    </citation>
    <scope>NUCLEOTIDE SEQUENCE [LARGE SCALE GENOMIC DNA]</scope>
    <source>
        <strain evidence="2 3">ARSEF 977</strain>
    </source>
</reference>
<gene>
    <name evidence="2" type="ORF">MGU_11684</name>
</gene>
<keyword evidence="3" id="KW-1185">Reference proteome</keyword>
<keyword evidence="1" id="KW-0812">Transmembrane</keyword>